<dbReference type="PANTHER" id="PTHR43196:SF2">
    <property type="entry name" value="PHOSPHOADENOSINE PHOSPHOSULFATE REDUCTASE"/>
    <property type="match status" value="1"/>
</dbReference>
<feature type="domain" description="Phosphoadenosine phosphosulphate reductase" evidence="1">
    <location>
        <begin position="32"/>
        <end position="218"/>
    </location>
</feature>
<dbReference type="RefSeq" id="WP_188726543.1">
    <property type="nucleotide sequence ID" value="NZ_BMKP01000005.1"/>
</dbReference>
<reference evidence="3" key="1">
    <citation type="journal article" date="2019" name="Int. J. Syst. Evol. Microbiol.">
        <title>The Global Catalogue of Microorganisms (GCM) 10K type strain sequencing project: providing services to taxonomists for standard genome sequencing and annotation.</title>
        <authorList>
            <consortium name="The Broad Institute Genomics Platform"/>
            <consortium name="The Broad Institute Genome Sequencing Center for Infectious Disease"/>
            <person name="Wu L."/>
            <person name="Ma J."/>
        </authorList>
    </citation>
    <scope>NUCLEOTIDE SEQUENCE [LARGE SCALE GENOMIC DNA]</scope>
    <source>
        <strain evidence="3">CGMCC 1.16060</strain>
    </source>
</reference>
<evidence type="ECO:0000313" key="2">
    <source>
        <dbReference type="EMBL" id="GGF14216.1"/>
    </source>
</evidence>
<comment type="caution">
    <text evidence="2">The sequence shown here is derived from an EMBL/GenBank/DDBJ whole genome shotgun (WGS) entry which is preliminary data.</text>
</comment>
<name>A0ABQ1UBQ5_9FLAO</name>
<dbReference type="Proteomes" id="UP000655016">
    <property type="component" value="Unassembled WGS sequence"/>
</dbReference>
<dbReference type="InterPro" id="IPR017598">
    <property type="entry name" value="SulphurTrfase_DndC"/>
</dbReference>
<protein>
    <recommendedName>
        <fullName evidence="1">Phosphoadenosine phosphosulphate reductase domain-containing protein</fullName>
    </recommendedName>
</protein>
<dbReference type="InterPro" id="IPR050128">
    <property type="entry name" value="Sulfate_adenylyltrnsfr_sub2"/>
</dbReference>
<dbReference type="InterPro" id="IPR014729">
    <property type="entry name" value="Rossmann-like_a/b/a_fold"/>
</dbReference>
<dbReference type="EMBL" id="BMKP01000005">
    <property type="protein sequence ID" value="GGF14216.1"/>
    <property type="molecule type" value="Genomic_DNA"/>
</dbReference>
<accession>A0ABQ1UBQ5</accession>
<evidence type="ECO:0000259" key="1">
    <source>
        <dbReference type="Pfam" id="PF01507"/>
    </source>
</evidence>
<dbReference type="PANTHER" id="PTHR43196">
    <property type="entry name" value="SULFATE ADENYLYLTRANSFERASE SUBUNIT 2"/>
    <property type="match status" value="1"/>
</dbReference>
<proteinExistence type="predicted"/>
<dbReference type="InterPro" id="IPR002500">
    <property type="entry name" value="PAPS_reduct_dom"/>
</dbReference>
<dbReference type="Gene3D" id="3.40.50.620">
    <property type="entry name" value="HUPs"/>
    <property type="match status" value="1"/>
</dbReference>
<evidence type="ECO:0000313" key="3">
    <source>
        <dbReference type="Proteomes" id="UP000655016"/>
    </source>
</evidence>
<dbReference type="NCBIfam" id="TIGR03183">
    <property type="entry name" value="DNA_S_dndC"/>
    <property type="match status" value="1"/>
</dbReference>
<gene>
    <name evidence="2" type="ORF">GCM10011518_24360</name>
</gene>
<sequence>MTPIKSKRIEAVIDEIIDQYAYADQSDRPWIIGFSGGKDSTVLLTLVWIALLRIRENLPFPFQLKRPVYVVCNDTMVENPIISNYVDDVLSKISEEARNQNLPIFVKKTVPKLEETFWINVIGKGYPVPNNAFRWCTDKLKIRPTSSFLLEQIDEKGEAIVLLGTRYEESAARERSMKKHEVTGNRLSKHNSTANTYVYPPIRDLMLEEIWYIINAVKSPWGFDNSILFKIYADASADDYECPTVVVNREHSSCGQSRFGCWTCTVVKNDKSMTALVDNGQNWMKPLLAFRNRLVEGRNISENRMDVRRNNQVAVRDDGTNNGTYTWEYRYQILKDLLLVQKGIQIERPHVTLINNQELIAIQVTWNRDGYFDHTVGDLYKEIYNKEISTNNIKSLDDTERRILREVCEEEPGYYHLIDNLIALQETKTLMISKYGLHNDVEKRIESFVKENGL</sequence>
<organism evidence="2 3">
    <name type="scientific">Flavobacterium limi</name>
    <dbReference type="NCBI Taxonomy" id="2045105"/>
    <lineage>
        <taxon>Bacteria</taxon>
        <taxon>Pseudomonadati</taxon>
        <taxon>Bacteroidota</taxon>
        <taxon>Flavobacteriia</taxon>
        <taxon>Flavobacteriales</taxon>
        <taxon>Flavobacteriaceae</taxon>
        <taxon>Flavobacterium</taxon>
    </lineage>
</organism>
<keyword evidence="3" id="KW-1185">Reference proteome</keyword>
<dbReference type="Pfam" id="PF01507">
    <property type="entry name" value="PAPS_reduct"/>
    <property type="match status" value="1"/>
</dbReference>
<dbReference type="SUPFAM" id="SSF52402">
    <property type="entry name" value="Adenine nucleotide alpha hydrolases-like"/>
    <property type="match status" value="1"/>
</dbReference>